<dbReference type="EMBL" id="KP090453">
    <property type="protein sequence ID" value="AJF40464.1"/>
    <property type="molecule type" value="Genomic_DNA"/>
</dbReference>
<keyword evidence="2" id="KW-1185">Reference proteome</keyword>
<dbReference type="Proteomes" id="UP000032687">
    <property type="component" value="Segment"/>
</dbReference>
<accession>A0A0D3QHB8</accession>
<name>A0A0D3QHB8_9CAUD</name>
<reference evidence="2" key="1">
    <citation type="submission" date="2014-11" db="EMBL/GenBank/DDBJ databases">
        <title>Characterization and genome sequencing of a novel bacteriophage infecting APEC.</title>
        <authorList>
            <person name="Chen M."/>
            <person name="Zhang W."/>
        </authorList>
    </citation>
    <scope>NUCLEOTIDE SEQUENCE [LARGE SCALE GENOMIC DNA]</scope>
</reference>
<gene>
    <name evidence="1" type="ORF">P483_29</name>
</gene>
<evidence type="ECO:0000313" key="2">
    <source>
        <dbReference type="Proteomes" id="UP000032687"/>
    </source>
</evidence>
<organism evidence="1 2">
    <name type="scientific">Escherichia phage P483</name>
    <dbReference type="NCBI Taxonomy" id="1572753"/>
    <lineage>
        <taxon>Viruses</taxon>
        <taxon>Duplodnaviria</taxon>
        <taxon>Heunggongvirae</taxon>
        <taxon>Uroviricota</taxon>
        <taxon>Caudoviricetes</taxon>
        <taxon>Autographivirales</taxon>
        <taxon>Autotranscriptaviridae</taxon>
        <taxon>Studiervirinae</taxon>
        <taxon>Berlinvirus</taxon>
        <taxon>Berlinvirus P483</taxon>
    </lineage>
</organism>
<proteinExistence type="predicted"/>
<evidence type="ECO:0008006" key="3">
    <source>
        <dbReference type="Google" id="ProtNLM"/>
    </source>
</evidence>
<sequence length="57" mass="6964">MIIKVEYVGEDDMMALVKRHDIFFAERTWDGKFYKIMNKHDEEVYLSRNEVIEYDDS</sequence>
<evidence type="ECO:0000313" key="1">
    <source>
        <dbReference type="EMBL" id="AJF40464.1"/>
    </source>
</evidence>
<dbReference type="KEGG" id="vg:26627756"/>
<dbReference type="GeneID" id="26627756"/>
<dbReference type="RefSeq" id="YP_009200611.1">
    <property type="nucleotide sequence ID" value="NC_028822.1"/>
</dbReference>
<protein>
    <recommendedName>
        <fullName evidence="3">Phage protein</fullName>
    </recommendedName>
</protein>
<dbReference type="OrthoDB" id="36171at10239"/>
<reference evidence="1 2" key="2">
    <citation type="journal article" date="2016" name="Gene">
        <title>Isolation, genome sequencing and functional analysis of two T7-like coliphages of avian pathogenic Escherichia coli.</title>
        <authorList>
            <person name="Chen M."/>
            <person name="Xu J."/>
            <person name="Yao H."/>
            <person name="Lu C."/>
            <person name="Zhang W."/>
        </authorList>
    </citation>
    <scope>NUCLEOTIDE SEQUENCE [LARGE SCALE GENOMIC DNA]</scope>
</reference>